<reference evidence="7 8" key="1">
    <citation type="submission" date="2018-03" db="EMBL/GenBank/DDBJ databases">
        <authorList>
            <person name="Keele B.F."/>
        </authorList>
    </citation>
    <scope>NUCLEOTIDE SEQUENCE [LARGE SCALE GENOMIC DNA]</scope>
    <source>
        <strain evidence="7 8">CeCT 8812</strain>
    </source>
</reference>
<protein>
    <submittedName>
        <fullName evidence="7">Na(+)/H(+) antiporter subunit E1</fullName>
    </submittedName>
</protein>
<dbReference type="PANTHER" id="PTHR34584:SF1">
    <property type="entry name" value="NA(+)_H(+) ANTIPORTER SUBUNIT E1"/>
    <property type="match status" value="1"/>
</dbReference>
<keyword evidence="4" id="KW-0812">Transmembrane</keyword>
<dbReference type="GO" id="GO:0005886">
    <property type="term" value="C:plasma membrane"/>
    <property type="evidence" value="ECO:0007669"/>
    <property type="project" value="UniProtKB-SubCell"/>
</dbReference>
<evidence type="ECO:0000256" key="4">
    <source>
        <dbReference type="ARBA" id="ARBA00022692"/>
    </source>
</evidence>
<dbReference type="Pfam" id="PF01899">
    <property type="entry name" value="MNHE"/>
    <property type="match status" value="1"/>
</dbReference>
<name>A0A2R8A6A3_9RHOB</name>
<dbReference type="OrthoDB" id="9807187at2"/>
<evidence type="ECO:0000256" key="2">
    <source>
        <dbReference type="ARBA" id="ARBA00006228"/>
    </source>
</evidence>
<comment type="subcellular location">
    <subcellularLocation>
        <location evidence="1">Cell membrane</location>
        <topology evidence="1">Multi-pass membrane protein</topology>
    </subcellularLocation>
</comment>
<dbReference type="AlphaFoldDB" id="A0A2R8A6A3"/>
<comment type="similarity">
    <text evidence="2">Belongs to the CPA3 antiporters (TC 2.A.63) subunit E family.</text>
</comment>
<proteinExistence type="inferred from homology"/>
<evidence type="ECO:0000256" key="5">
    <source>
        <dbReference type="ARBA" id="ARBA00022989"/>
    </source>
</evidence>
<dbReference type="GO" id="GO:0008324">
    <property type="term" value="F:monoatomic cation transmembrane transporter activity"/>
    <property type="evidence" value="ECO:0007669"/>
    <property type="project" value="InterPro"/>
</dbReference>
<evidence type="ECO:0000256" key="3">
    <source>
        <dbReference type="ARBA" id="ARBA00022475"/>
    </source>
</evidence>
<accession>A0A2R8A6A3</accession>
<keyword evidence="6" id="KW-0472">Membrane</keyword>
<dbReference type="EMBL" id="OMKW01000001">
    <property type="protein sequence ID" value="SPF27726.1"/>
    <property type="molecule type" value="Genomic_DNA"/>
</dbReference>
<organism evidence="7 8">
    <name type="scientific">Pontivivens insulae</name>
    <dbReference type="NCBI Taxonomy" id="1639689"/>
    <lineage>
        <taxon>Bacteria</taxon>
        <taxon>Pseudomonadati</taxon>
        <taxon>Pseudomonadota</taxon>
        <taxon>Alphaproteobacteria</taxon>
        <taxon>Rhodobacterales</taxon>
        <taxon>Paracoccaceae</taxon>
        <taxon>Pontivivens</taxon>
    </lineage>
</organism>
<keyword evidence="3" id="KW-1003">Cell membrane</keyword>
<dbReference type="InterPro" id="IPR002758">
    <property type="entry name" value="Cation_antiport_E"/>
</dbReference>
<keyword evidence="8" id="KW-1185">Reference proteome</keyword>
<dbReference type="PANTHER" id="PTHR34584">
    <property type="entry name" value="NA(+)/H(+) ANTIPORTER SUBUNIT E1"/>
    <property type="match status" value="1"/>
</dbReference>
<keyword evidence="5" id="KW-1133">Transmembrane helix</keyword>
<evidence type="ECO:0000256" key="6">
    <source>
        <dbReference type="ARBA" id="ARBA00023136"/>
    </source>
</evidence>
<dbReference type="Proteomes" id="UP000244932">
    <property type="component" value="Unassembled WGS sequence"/>
</dbReference>
<sequence>MRILLWPIRFIQLVLYFLWDLFSSSVIVAWDVLTPRDRSEPQLLLMPLDAETDAEIMATANLISLTPGTLSLDVTPDRKHLLVHSMFGAGNPDEVRKSLKGGIERRLLRVTR</sequence>
<evidence type="ECO:0000256" key="1">
    <source>
        <dbReference type="ARBA" id="ARBA00004651"/>
    </source>
</evidence>
<evidence type="ECO:0000313" key="7">
    <source>
        <dbReference type="EMBL" id="SPF27726.1"/>
    </source>
</evidence>
<evidence type="ECO:0000313" key="8">
    <source>
        <dbReference type="Proteomes" id="UP000244932"/>
    </source>
</evidence>
<dbReference type="RefSeq" id="WP_108780508.1">
    <property type="nucleotide sequence ID" value="NZ_OMKW01000001.1"/>
</dbReference>
<gene>
    <name evidence="7" type="primary">mnhE1</name>
    <name evidence="7" type="ORF">POI8812_00019</name>
</gene>